<proteinExistence type="predicted"/>
<gene>
    <name evidence="2" type="ORF">ALC57_12346</name>
</gene>
<feature type="region of interest" description="Disordered" evidence="1">
    <location>
        <begin position="126"/>
        <end position="154"/>
    </location>
</feature>
<sequence length="154" mass="17054">MIHKRAAATPHRQAAPKSESGCNPLSGSGRAPEKDRIWRIHQSDAASNNERWAVPPRIKLYQQNGHTTALHCVYLIGANLHKLEHIMQTKFLGQGSGRAVANQTIGKREHRLTSLICLYRRTVSPSESARQKSSKSSKKTSTSHLKLSGCNIPQ</sequence>
<keyword evidence="3" id="KW-1185">Reference proteome</keyword>
<evidence type="ECO:0000313" key="2">
    <source>
        <dbReference type="EMBL" id="KYN15297.1"/>
    </source>
</evidence>
<evidence type="ECO:0000313" key="3">
    <source>
        <dbReference type="Proteomes" id="UP000078492"/>
    </source>
</evidence>
<name>A0A195DR59_9HYME</name>
<dbReference type="AlphaFoldDB" id="A0A195DR59"/>
<evidence type="ECO:0000256" key="1">
    <source>
        <dbReference type="SAM" id="MobiDB-lite"/>
    </source>
</evidence>
<dbReference type="Proteomes" id="UP000078492">
    <property type="component" value="Unassembled WGS sequence"/>
</dbReference>
<reference evidence="2 3" key="1">
    <citation type="submission" date="2015-09" db="EMBL/GenBank/DDBJ databases">
        <title>Trachymyrmex cornetzi WGS genome.</title>
        <authorList>
            <person name="Nygaard S."/>
            <person name="Hu H."/>
            <person name="Boomsma J."/>
            <person name="Zhang G."/>
        </authorList>
    </citation>
    <scope>NUCLEOTIDE SEQUENCE [LARGE SCALE GENOMIC DNA]</scope>
    <source>
        <strain evidence="2">Tcor2-1</strain>
        <tissue evidence="2">Whole body</tissue>
    </source>
</reference>
<protein>
    <submittedName>
        <fullName evidence="2">Uncharacterized protein</fullName>
    </submittedName>
</protein>
<accession>A0A195DR59</accession>
<feature type="compositionally biased region" description="Low complexity" evidence="1">
    <location>
        <begin position="139"/>
        <end position="148"/>
    </location>
</feature>
<dbReference type="EMBL" id="KQ980581">
    <property type="protein sequence ID" value="KYN15297.1"/>
    <property type="molecule type" value="Genomic_DNA"/>
</dbReference>
<organism evidence="2 3">
    <name type="scientific">Trachymyrmex cornetzi</name>
    <dbReference type="NCBI Taxonomy" id="471704"/>
    <lineage>
        <taxon>Eukaryota</taxon>
        <taxon>Metazoa</taxon>
        <taxon>Ecdysozoa</taxon>
        <taxon>Arthropoda</taxon>
        <taxon>Hexapoda</taxon>
        <taxon>Insecta</taxon>
        <taxon>Pterygota</taxon>
        <taxon>Neoptera</taxon>
        <taxon>Endopterygota</taxon>
        <taxon>Hymenoptera</taxon>
        <taxon>Apocrita</taxon>
        <taxon>Aculeata</taxon>
        <taxon>Formicoidea</taxon>
        <taxon>Formicidae</taxon>
        <taxon>Myrmicinae</taxon>
        <taxon>Trachymyrmex</taxon>
    </lineage>
</organism>
<feature type="region of interest" description="Disordered" evidence="1">
    <location>
        <begin position="1"/>
        <end position="33"/>
    </location>
</feature>